<evidence type="ECO:0008006" key="3">
    <source>
        <dbReference type="Google" id="ProtNLM"/>
    </source>
</evidence>
<gene>
    <name evidence="2" type="ORF">ABS361_15000</name>
</gene>
<evidence type="ECO:0000256" key="1">
    <source>
        <dbReference type="SAM" id="SignalP"/>
    </source>
</evidence>
<dbReference type="AlphaFoldDB" id="A0AAU7X6J5"/>
<dbReference type="RefSeq" id="WP_407048494.1">
    <property type="nucleotide sequence ID" value="NZ_CP158568.1"/>
</dbReference>
<protein>
    <recommendedName>
        <fullName evidence="3">MxaA protein</fullName>
    </recommendedName>
</protein>
<accession>A0AAU7X6J5</accession>
<feature type="chain" id="PRO_5043448183" description="MxaA protein" evidence="1">
    <location>
        <begin position="25"/>
        <end position="310"/>
    </location>
</feature>
<keyword evidence="1" id="KW-0732">Signal</keyword>
<evidence type="ECO:0000313" key="2">
    <source>
        <dbReference type="EMBL" id="XBY43395.1"/>
    </source>
</evidence>
<organism evidence="2">
    <name type="scientific">Methyloraptor flagellatus</name>
    <dbReference type="NCBI Taxonomy" id="3162530"/>
    <lineage>
        <taxon>Bacteria</taxon>
        <taxon>Pseudomonadati</taxon>
        <taxon>Pseudomonadota</taxon>
        <taxon>Alphaproteobacteria</taxon>
        <taxon>Hyphomicrobiales</taxon>
        <taxon>Ancalomicrobiaceae</taxon>
        <taxon>Methyloraptor</taxon>
    </lineage>
</organism>
<name>A0AAU7X6J5_9HYPH</name>
<proteinExistence type="predicted"/>
<feature type="signal peptide" evidence="1">
    <location>
        <begin position="1"/>
        <end position="24"/>
    </location>
</feature>
<sequence length="310" mass="33080">MRATFLASVLMLGLTLGLTAPALAQTETPAIDVSIAAERTVGYFLGDPIRHHVEIVAPAGTRFVAASLPRPRKISYWLDLISVTPTETTRGGRAVLGLDLVYQSFYAPIEARQQLIPGFRVGLTGAGGTEEAVKVPAWRFTMSPLRELTAVGAATEGSPIELAPPLPPALPSTASARTRLTASAVALVAIGLGLAWHYGRFPFHARAARPFGRARRVVARALGQDRPAEAFTAVHRALDATFRARLLSEDLDRLVAAEPAFAGARERLATFFAASHSLFYGDDIEGARALMPDRDLLALVGALAAAERVR</sequence>
<dbReference type="EMBL" id="CP158568">
    <property type="protein sequence ID" value="XBY43395.1"/>
    <property type="molecule type" value="Genomic_DNA"/>
</dbReference>
<reference evidence="2" key="1">
    <citation type="submission" date="2024-06" db="EMBL/GenBank/DDBJ databases">
        <title>Methylostella associata gen. nov., sp. nov., a novel Ancalomicrobiaceae-affiliated facultatively methylotrophic bacteria that feed on methanotrophs of the genus Methylococcus.</title>
        <authorList>
            <person name="Saltykova V."/>
            <person name="Danilova O.V."/>
            <person name="Oshkin I.Y."/>
            <person name="Belova S.E."/>
            <person name="Pimenov N.V."/>
            <person name="Dedysh S.N."/>
        </authorList>
    </citation>
    <scope>NUCLEOTIDE SEQUENCE</scope>
    <source>
        <strain evidence="2">S20</strain>
    </source>
</reference>
<dbReference type="KEGG" id="mflg:ABS361_15000"/>